<evidence type="ECO:0000256" key="4">
    <source>
        <dbReference type="ARBA" id="ARBA00012485"/>
    </source>
</evidence>
<feature type="compositionally biased region" description="Acidic residues" evidence="13">
    <location>
        <begin position="2062"/>
        <end position="2074"/>
    </location>
</feature>
<accession>A0A0L0P1K7</accession>
<dbReference type="InterPro" id="IPR010309">
    <property type="entry name" value="E3_Ub_ligase_DUF908"/>
</dbReference>
<dbReference type="InterPro" id="IPR025527">
    <property type="entry name" value="HUWE1/Rev1_UBM"/>
</dbReference>
<dbReference type="InterPro" id="IPR050409">
    <property type="entry name" value="E3_ubiq-protein_ligase"/>
</dbReference>
<dbReference type="Pfam" id="PF00632">
    <property type="entry name" value="HECT"/>
    <property type="match status" value="1"/>
</dbReference>
<comment type="catalytic activity">
    <reaction evidence="1">
        <text>S-ubiquitinyl-[E2 ubiquitin-conjugating enzyme]-L-cysteine + [acceptor protein]-L-lysine = [E2 ubiquitin-conjugating enzyme]-L-cysteine + N(6)-ubiquitinyl-[acceptor protein]-L-lysine.</text>
        <dbReference type="EC" id="2.3.2.26"/>
    </reaction>
</comment>
<dbReference type="InterPro" id="IPR000569">
    <property type="entry name" value="HECT_dom"/>
</dbReference>
<evidence type="ECO:0000256" key="7">
    <source>
        <dbReference type="ARBA" id="ARBA00022786"/>
    </source>
</evidence>
<keyword evidence="8" id="KW-0509">mRNA transport</keyword>
<dbReference type="Proteomes" id="UP000037122">
    <property type="component" value="Unassembled WGS sequence"/>
</dbReference>
<evidence type="ECO:0000256" key="2">
    <source>
        <dbReference type="ARBA" id="ARBA00004123"/>
    </source>
</evidence>
<feature type="region of interest" description="Disordered" evidence="13">
    <location>
        <begin position="2388"/>
        <end position="2435"/>
    </location>
</feature>
<dbReference type="UniPathway" id="UPA00143"/>
<evidence type="ECO:0000313" key="16">
    <source>
        <dbReference type="Proteomes" id="UP000037122"/>
    </source>
</evidence>
<keyword evidence="7 12" id="KW-0833">Ubl conjugation pathway</keyword>
<evidence type="ECO:0000313" key="15">
    <source>
        <dbReference type="EMBL" id="KND99900.1"/>
    </source>
</evidence>
<name>A0A0L0P1K7_CANAR</name>
<feature type="region of interest" description="Disordered" evidence="13">
    <location>
        <begin position="1955"/>
        <end position="2042"/>
    </location>
</feature>
<dbReference type="Pfam" id="PF06025">
    <property type="entry name" value="DUF913"/>
    <property type="match status" value="1"/>
</dbReference>
<dbReference type="VEuPathDB" id="FungiDB:CJJ09_002480"/>
<feature type="domain" description="HECT" evidence="14">
    <location>
        <begin position="2922"/>
        <end position="3258"/>
    </location>
</feature>
<dbReference type="PANTHER" id="PTHR11254:SF67">
    <property type="entry name" value="E3 UBIQUITIN-PROTEIN LIGASE HUWE1"/>
    <property type="match status" value="1"/>
</dbReference>
<feature type="compositionally biased region" description="Acidic residues" evidence="13">
    <location>
        <begin position="2388"/>
        <end position="2403"/>
    </location>
</feature>
<reference evidence="16" key="1">
    <citation type="journal article" date="2015" name="BMC Genomics">
        <title>Draft genome of a commonly misdiagnosed multidrug resistant pathogen Candida auris.</title>
        <authorList>
            <person name="Chatterjee S."/>
            <person name="Alampalli S.V."/>
            <person name="Nageshan R.K."/>
            <person name="Chettiar S.T."/>
            <person name="Joshi S."/>
            <person name="Tatu U.S."/>
        </authorList>
    </citation>
    <scope>NUCLEOTIDE SEQUENCE [LARGE SCALE GENOMIC DNA]</scope>
    <source>
        <strain evidence="16">6684</strain>
    </source>
</reference>
<comment type="subcellular location">
    <subcellularLocation>
        <location evidence="2">Nucleus</location>
    </subcellularLocation>
</comment>
<dbReference type="CDD" id="cd00078">
    <property type="entry name" value="HECTc"/>
    <property type="match status" value="1"/>
</dbReference>
<dbReference type="VEuPathDB" id="FungiDB:B9J08_000513"/>
<dbReference type="GO" id="GO:0005737">
    <property type="term" value="C:cytoplasm"/>
    <property type="evidence" value="ECO:0007669"/>
    <property type="project" value="TreeGrafter"/>
</dbReference>
<comment type="pathway">
    <text evidence="3">Protein modification; protein ubiquitination.</text>
</comment>
<dbReference type="PROSITE" id="PS50237">
    <property type="entry name" value="HECT"/>
    <property type="match status" value="1"/>
</dbReference>
<dbReference type="FunFam" id="3.30.2410.10:FF:000004">
    <property type="entry name" value="E3 ubiquitin-protein ligase HUWE1, variant"/>
    <property type="match status" value="1"/>
</dbReference>
<dbReference type="InterPro" id="IPR016024">
    <property type="entry name" value="ARM-type_fold"/>
</dbReference>
<dbReference type="Gene3D" id="3.30.2410.10">
    <property type="entry name" value="Hect, E3 ligase catalytic domain"/>
    <property type="match status" value="1"/>
</dbReference>
<sequence length="3258" mass="371837">MIISKQNLINKQELERPLIAFIEEACSADEASLTEMLNANLKWDRPRGDLLTWVKLLNHFDEIFEKQIKKYELDKPHPPLKIMSDADCSLVTACLNFTDILLEHCINRNIYASSERVYQLISTPTIDVRLAAMEVAVRLGERYVASTYLKKYSASREVRQRTLELAKFYPPPVPTGFIQKQAESINPSDETMPRSEHYSLIDTLDLKKLYPKNWASLNFHYYATPQTQLGNRERGKKDKKGRAKSNHDREGMMSFNLCESSLKKLSFEQVYNKASEILPPSTRFAFSLAAQTAKAFNSRSSDCIILREKLLRIKCAAVSFIALMCNVEFTSSNLFEAEPYLLNFLADFLSPENESKFSKETFYSVLKSLEAIARKRQWGSELVRNLGCNVSHGLLFQHLRLMNTQVTKQLDGCFERGNLLVFTLIGHFIDNKSLIPRLASGGILSELMSFLNVQTRFRWTCSAAVNTIALFLRACPEYISDFITLDGFNLLINTINYEVDFAIENPDFGGGPPNDVKVYYEITLRQVNFLRNILRLCSQLVQADGSDRMRNLFDSSILHTFKRIIENSSLFGPPVVSATLDAVLYIIHNEPTAFSILKEAGVINSIIANYEKLFMPSNELQMALLEVLGAIALNKDGLKRIIDSSVLETYFGSFYDLSIAKELVRGDMSTSIGVSMDELGRHFTDLKPIIAREIRKLIEEMSRHANKNLEPAQFYPAISYGVFYEAGESEKLELQEGESEIESWESAEGSALIENLFGFLSGLLQDSTQWVRDLTEDFAFSHWSDYITLPRAPIDYVTSNAMTSFMNLLKFLEDENENYGLSDLVRALFTRLSSSLVQDFINCDSSESYFACSRTNIDNASKLLRELNAINNILLILTESYLLPNNMVNEKYQAFIKILDEIGNPLIKYLVQLMGRSVIEEIAVRLHLLAEAIEYTAPVLESYEDVPPVQVFGRKPKNDSVSNTWTDPRFKNTLQVRFLAYRFQHNIALILSNISRSCTQKRQDFFSYDWRRAAVSQTRYLAVHLDALYNRHTVLECEFVSNYQLVTTNLINFVSHSKDKGREVYSTALVLCFFFHTNLMSRLTRLAIETFNDLLNCDAAKRLESKNLSYVHNSQVSIKNHFVNEVLSILTKVTDMRYVPRLPFTHLFFNKKYCPNENAISECIVSQATLEGLILVQNTIGTKSTLLTKANYETYDLFPLEINMYLVDLVITCWKVKPIDEFYTIHEDRGTPAYAQIQYLMGELLVTQEKAIELLRSMKTNDQTGELDEKSGLTTKDRDIIVSSEQMISISPIMTLVSTKIKSYRETEGEFLFGTPLVKLNASISGIDREIALLINENSLDLNETMIDYVENLTNVHSKWSLDHRANTLRLLGHIFSSDVYSNDIDPDKSQIAHIRFLNMFVMDCLKTPSIAESAYLCEALQFLQPVLSKTLPNSLPGQFPYFKDVSEELKRSLLDVLLSLDTGQNFEASLALCKVLYLFAKDEKFKPIVASSTLVKKLIHDVASTPTEKATISKELAKSAILLLRVCFEDLSTIESVFSSEIVKSIKKLPSGKKDFKRLLDESHELVSRNPSLFINTASKLLRIENYNGQSHHSENVFLVDYGQRPPEHCDDIDMNDSENYRSSTMGLMHFLLSELMLVSKEDWSSSTADGDDDLSMVDKKRSHIDILMRNTLFAYLCFLLQTITELLGSYKHAKLEFITYSKKGNSEEKSKPRSTSLNFFIHQLNPSKALENLESEEVQRIEAVSSLSKLCLLALVSSPILENDSSPDFKSEDVDLAIVRRFFVDVISRVLKDSVNSLTSASSSYAKLYDLFDLCSCLLSTKFREMCFPLLSKNATKMDHYFIACAFIERQLPNQIAAAIADIDLNYPNVTRLIKAGIKPLTHLAKIKLTFGDFFESNQPEREEEEIVSDDLVDRDETPDLFRNSTLGMYDADSDSEEDIYDDGEPLEVVMSASDMSQEDEESESDDMDEEDIEDEDMEGEDIERGELEGYDSGNSDDDIEIIDELNLGSHSGESEEDISDVSEFYGFDEDEYDQEFVNEEGGDEEIEYDDAELDGWLDTFENDGESEEDASEIPRLGSVFPIDSTDAYPAIGIHSEEDDHEDSEGESDFESDMDEFAVREPNSATREFMTSIFDVLRPALRQQNVPHLLEGLVNGRLRNSFHITGTRGSESMLPGFDRAFEVVLNDRPPSGPKSSINHVFIRSTIERWVDAHEMFFSDSQQELNEQVRLEITKRIRDESYEIHLKLNEEKEKARRDREEKTKKKREEARLKQEEERRQREMERQHNPQVEREPVMLRIGDREVDISGTDIDPEFFEALPDDMREEVFTQHIRERRANANSSGTEVREIDPDFLEALPDQIRDEILQQEAMARRFSSGRLGFLEVDDNEDSELEDDADDTEIDRSGPLVLDSGATIYPPGRRQDAQDDSSVPKRRKTFSVPLVDKAGVASIIRLLFVPQAFHQRTHIYSALSQNCNNKQTRAEVMSLLIAILNDALHSQKALEKLYSLICGRAKNMKPHDVNLKKSLPIGATPVIVGIQLIEAVYFLLEKNIHSRYYLLTENENIFVTRRAQKKKLHNTSYEKYPINFLLKLLENPLLREQHMFIDLLASVLHIGTRPLLLLKNKENSPSISTSSIPELNLRLIVRILCSNECANSTFRRTISAMQNLSVMKNAHNVFSDELSDAAIKLSVDIVKDLKFLSTELQSDLQSSTDSKMLSKFTAPSSHQAKLLRILTALDYMYENRTIEGTKEEVESSSSTELTGLYEKLELGRLWDALSTCLTLLEKAPQLLNIATALLPLIEALMVVCKHSKVKDILLKDVMKYEVKRIDFTKEPIESLFFSFTDEHKKILNQMVRTNPNLMSGPFGMLVRNPRVLEFDNKKNYFDRQLHEKAGGGQKLSISIRRDQVFLDSYRALFFKSVEEFRKAKLEINFKGESGIDAGGVTREWYQVLSRQMFNPDYALFSAIASDETTFHPNRTSYVNPEHLSFFKFIGRIIGKAIFDGSFLDCHFSRAVYKKILDRPMSLKDMETLDLEYFKSLMWMLDNDITDIITEDFSVESDDYGEHKIIDLIPNGRNVPVTEENKHEYVRLVVEYRLLKSVEEQMNNFSTGFHEIIPKDLVAIFDEQELELLISGLPDIDVGDWQANTSYNNYSPSSEQIQWFWRAVKSFDNEERAKLLQFATGTSKVPLNGFKELRGASGTCKFSIHRDYGSTDRLPSSHTCFNQIDLPAYESYETLRGSLLLAITEGHEGFGMA</sequence>
<dbReference type="Pfam" id="PF06012">
    <property type="entry name" value="DUF908"/>
    <property type="match status" value="1"/>
</dbReference>
<feature type="active site" description="Glycyl thioester intermediate" evidence="12">
    <location>
        <position position="3225"/>
    </location>
</feature>
<dbReference type="FunFam" id="3.90.1750.10:FF:000003">
    <property type="entry name" value="E3 ubiquitin-protein ligase UPL1"/>
    <property type="match status" value="1"/>
</dbReference>
<dbReference type="GO" id="GO:0005634">
    <property type="term" value="C:nucleus"/>
    <property type="evidence" value="ECO:0007669"/>
    <property type="project" value="UniProtKB-SubCell"/>
</dbReference>
<feature type="compositionally biased region" description="Acidic residues" evidence="13">
    <location>
        <begin position="1959"/>
        <end position="1984"/>
    </location>
</feature>
<evidence type="ECO:0000256" key="9">
    <source>
        <dbReference type="ARBA" id="ARBA00023242"/>
    </source>
</evidence>
<gene>
    <name evidence="15" type="ORF">QG37_03328</name>
</gene>
<evidence type="ECO:0000256" key="1">
    <source>
        <dbReference type="ARBA" id="ARBA00000885"/>
    </source>
</evidence>
<dbReference type="GO" id="GO:0051028">
    <property type="term" value="P:mRNA transport"/>
    <property type="evidence" value="ECO:0007669"/>
    <property type="project" value="UniProtKB-KW"/>
</dbReference>
<dbReference type="VEuPathDB" id="FungiDB:QG37_03328"/>
<dbReference type="FunFam" id="3.30.2160.10:FF:000001">
    <property type="entry name" value="E3 ubiquitin-protein ligase NEDD4-like"/>
    <property type="match status" value="1"/>
</dbReference>
<organism evidence="15 16">
    <name type="scientific">Candidozyma auris</name>
    <name type="common">Yeast</name>
    <name type="synonym">Candida auris</name>
    <dbReference type="NCBI Taxonomy" id="498019"/>
    <lineage>
        <taxon>Eukaryota</taxon>
        <taxon>Fungi</taxon>
        <taxon>Dikarya</taxon>
        <taxon>Ascomycota</taxon>
        <taxon>Saccharomycotina</taxon>
        <taxon>Pichiomycetes</taxon>
        <taxon>Metschnikowiaceae</taxon>
        <taxon>Candidozyma</taxon>
    </lineage>
</organism>
<dbReference type="VEuPathDB" id="FungiDB:CJI97_000515"/>
<dbReference type="EMBL" id="LGST01000021">
    <property type="protein sequence ID" value="KND99900.1"/>
    <property type="molecule type" value="Genomic_DNA"/>
</dbReference>
<evidence type="ECO:0000256" key="13">
    <source>
        <dbReference type="SAM" id="MobiDB-lite"/>
    </source>
</evidence>
<dbReference type="SMART" id="SM00119">
    <property type="entry name" value="HECTc"/>
    <property type="match status" value="1"/>
</dbReference>
<feature type="region of interest" description="Disordered" evidence="13">
    <location>
        <begin position="2062"/>
        <end position="2086"/>
    </location>
</feature>
<evidence type="ECO:0000256" key="11">
    <source>
        <dbReference type="ARBA" id="ARBA00076267"/>
    </source>
</evidence>
<dbReference type="Gene3D" id="3.90.1750.10">
    <property type="entry name" value="Hect, E3 ligase catalytic domains"/>
    <property type="match status" value="1"/>
</dbReference>
<keyword evidence="9" id="KW-0539">Nucleus</keyword>
<dbReference type="InterPro" id="IPR010314">
    <property type="entry name" value="E3_Ub_ligase_DUF913"/>
</dbReference>
<dbReference type="Gene3D" id="3.30.2160.10">
    <property type="entry name" value="Hect, E3 ligase catalytic domain"/>
    <property type="match status" value="1"/>
</dbReference>
<keyword evidence="6" id="KW-0808">Transferase</keyword>
<feature type="region of interest" description="Disordered" evidence="13">
    <location>
        <begin position="2253"/>
        <end position="2291"/>
    </location>
</feature>
<dbReference type="SUPFAM" id="SSF48371">
    <property type="entry name" value="ARM repeat"/>
    <property type="match status" value="1"/>
</dbReference>
<evidence type="ECO:0000256" key="10">
    <source>
        <dbReference type="ARBA" id="ARBA00034494"/>
    </source>
</evidence>
<feature type="compositionally biased region" description="Acidic residues" evidence="13">
    <location>
        <begin position="1997"/>
        <end position="2006"/>
    </location>
</feature>
<evidence type="ECO:0000259" key="14">
    <source>
        <dbReference type="PROSITE" id="PS50237"/>
    </source>
</evidence>
<dbReference type="EC" id="2.3.2.26" evidence="4"/>
<dbReference type="SUPFAM" id="SSF56204">
    <property type="entry name" value="Hect, E3 ligase catalytic domain"/>
    <property type="match status" value="1"/>
</dbReference>
<feature type="compositionally biased region" description="Acidic residues" evidence="13">
    <location>
        <begin position="2017"/>
        <end position="2042"/>
    </location>
</feature>
<evidence type="ECO:0000256" key="6">
    <source>
        <dbReference type="ARBA" id="ARBA00022679"/>
    </source>
</evidence>
<feature type="region of interest" description="Disordered" evidence="13">
    <location>
        <begin position="228"/>
        <end position="247"/>
    </location>
</feature>
<dbReference type="GO" id="GO:0000209">
    <property type="term" value="P:protein polyubiquitination"/>
    <property type="evidence" value="ECO:0007669"/>
    <property type="project" value="TreeGrafter"/>
</dbReference>
<evidence type="ECO:0000256" key="3">
    <source>
        <dbReference type="ARBA" id="ARBA00004906"/>
    </source>
</evidence>
<dbReference type="PANTHER" id="PTHR11254">
    <property type="entry name" value="HECT DOMAIN UBIQUITIN-PROTEIN LIGASE"/>
    <property type="match status" value="1"/>
</dbReference>
<protein>
    <recommendedName>
        <fullName evidence="4">HECT-type E3 ubiquitin transferase</fullName>
        <ecNumber evidence="4">2.3.2.26</ecNumber>
    </recommendedName>
    <alternativeName>
        <fullName evidence="11">HECT-type E3 ubiquitin transferase TOM1</fullName>
    </alternativeName>
</protein>
<proteinExistence type="inferred from homology"/>
<dbReference type="VEuPathDB" id="FungiDB:CJI96_0003579"/>
<dbReference type="Pfam" id="PF14377">
    <property type="entry name" value="UBM"/>
    <property type="match status" value="2"/>
</dbReference>
<dbReference type="GO" id="GO:0006511">
    <property type="term" value="P:ubiquitin-dependent protein catabolic process"/>
    <property type="evidence" value="ECO:0007669"/>
    <property type="project" value="TreeGrafter"/>
</dbReference>
<dbReference type="VEuPathDB" id="FungiDB:CJJ07_003906"/>
<evidence type="ECO:0000256" key="5">
    <source>
        <dbReference type="ARBA" id="ARBA00022448"/>
    </source>
</evidence>
<dbReference type="VEuPathDB" id="FungiDB:CJI97_000514"/>
<keyword evidence="5" id="KW-0813">Transport</keyword>
<dbReference type="GO" id="GO:0061630">
    <property type="term" value="F:ubiquitin protein ligase activity"/>
    <property type="evidence" value="ECO:0007669"/>
    <property type="project" value="UniProtKB-EC"/>
</dbReference>
<dbReference type="InterPro" id="IPR035983">
    <property type="entry name" value="Hect_E3_ubiquitin_ligase"/>
</dbReference>
<evidence type="ECO:0000256" key="12">
    <source>
        <dbReference type="PROSITE-ProRule" id="PRU00104"/>
    </source>
</evidence>
<comment type="similarity">
    <text evidence="10">Belongs to the UPL family. TOM1/PTR1 subfamily.</text>
</comment>
<evidence type="ECO:0000256" key="8">
    <source>
        <dbReference type="ARBA" id="ARBA00022816"/>
    </source>
</evidence>
<comment type="caution">
    <text evidence="15">The sequence shown here is derived from an EMBL/GenBank/DDBJ whole genome shotgun (WGS) entry which is preliminary data.</text>
</comment>